<gene>
    <name evidence="3" type="ORF">D4Q52_12210</name>
</gene>
<name>A0A418VDL9_RHOPL</name>
<dbReference type="OrthoDB" id="8232853at2"/>
<dbReference type="Proteomes" id="UP000285523">
    <property type="component" value="Unassembled WGS sequence"/>
</dbReference>
<feature type="region of interest" description="Disordered" evidence="1">
    <location>
        <begin position="119"/>
        <end position="167"/>
    </location>
</feature>
<evidence type="ECO:0000256" key="1">
    <source>
        <dbReference type="SAM" id="MobiDB-lite"/>
    </source>
</evidence>
<dbReference type="InterPro" id="IPR009875">
    <property type="entry name" value="PilZ_domain"/>
</dbReference>
<evidence type="ECO:0000313" key="3">
    <source>
        <dbReference type="EMBL" id="RJF74266.1"/>
    </source>
</evidence>
<feature type="compositionally biased region" description="Low complexity" evidence="1">
    <location>
        <begin position="119"/>
        <end position="157"/>
    </location>
</feature>
<dbReference type="EMBL" id="QYYD01000011">
    <property type="protein sequence ID" value="RJF74266.1"/>
    <property type="molecule type" value="Genomic_DNA"/>
</dbReference>
<comment type="caution">
    <text evidence="3">The sequence shown here is derived from an EMBL/GenBank/DDBJ whole genome shotgun (WGS) entry which is preliminary data.</text>
</comment>
<dbReference type="AlphaFoldDB" id="A0A418VDL9"/>
<reference evidence="3 4" key="1">
    <citation type="submission" date="2018-09" db="EMBL/GenBank/DDBJ databases">
        <title>Draft genome sequence of Rhodopseudomonas palustris 2.1.18.</title>
        <authorList>
            <person name="Robertson S.L."/>
            <person name="Meyer T.E."/>
            <person name="Kyndt J.A."/>
        </authorList>
    </citation>
    <scope>NUCLEOTIDE SEQUENCE [LARGE SCALE GENOMIC DNA]</scope>
    <source>
        <strain evidence="3 4">2.1.18</strain>
    </source>
</reference>
<evidence type="ECO:0000259" key="2">
    <source>
        <dbReference type="Pfam" id="PF07238"/>
    </source>
</evidence>
<accession>A0A418VDL9</accession>
<dbReference type="SUPFAM" id="SSF141371">
    <property type="entry name" value="PilZ domain-like"/>
    <property type="match status" value="1"/>
</dbReference>
<protein>
    <submittedName>
        <fullName evidence="3">PilZ domain-containing protein</fullName>
    </submittedName>
</protein>
<sequence length="167" mass="17893">MVEADRRRHGHKRVMLNRPASVVLAPDTQPVDCYLVDVSEGGACLWLGSQQLSDCFVLRLTPSGSVYRVCKPIWRDGELAGVRFVAAKMSDAVPHQAHGDGFCPRCAAELGETFNRAPANAAGSRRAAPTARPSAPAFSTSPPRAAPPSASRSRTAAMQDEEPLLLE</sequence>
<evidence type="ECO:0000313" key="4">
    <source>
        <dbReference type="Proteomes" id="UP000285523"/>
    </source>
</evidence>
<dbReference type="GO" id="GO:0035438">
    <property type="term" value="F:cyclic-di-GMP binding"/>
    <property type="evidence" value="ECO:0007669"/>
    <property type="project" value="InterPro"/>
</dbReference>
<proteinExistence type="predicted"/>
<organism evidence="3 4">
    <name type="scientific">Rhodopseudomonas palustris</name>
    <dbReference type="NCBI Taxonomy" id="1076"/>
    <lineage>
        <taxon>Bacteria</taxon>
        <taxon>Pseudomonadati</taxon>
        <taxon>Pseudomonadota</taxon>
        <taxon>Alphaproteobacteria</taxon>
        <taxon>Hyphomicrobiales</taxon>
        <taxon>Nitrobacteraceae</taxon>
        <taxon>Rhodopseudomonas</taxon>
    </lineage>
</organism>
<feature type="domain" description="PilZ" evidence="2">
    <location>
        <begin position="11"/>
        <end position="85"/>
    </location>
</feature>
<dbReference type="Pfam" id="PF07238">
    <property type="entry name" value="PilZ"/>
    <property type="match status" value="1"/>
</dbReference>